<dbReference type="RefSeq" id="WP_190473968.1">
    <property type="nucleotide sequence ID" value="NZ_JACJPW010000128.1"/>
</dbReference>
<protein>
    <recommendedName>
        <fullName evidence="3">ParB/Sulfiredoxin domain-containing protein</fullName>
    </recommendedName>
</protein>
<comment type="caution">
    <text evidence="1">The sequence shown here is derived from an EMBL/GenBank/DDBJ whole genome shotgun (WGS) entry which is preliminary data.</text>
</comment>
<keyword evidence="2" id="KW-1185">Reference proteome</keyword>
<gene>
    <name evidence="1" type="ORF">H6G03_31525</name>
</gene>
<reference evidence="1" key="1">
    <citation type="journal article" date="2015" name="ISME J.">
        <title>Draft Genome Sequence of Streptomyces incarnatus NRRL8089, which Produces the Nucleoside Antibiotic Sinefungin.</title>
        <authorList>
            <person name="Oshima K."/>
            <person name="Hattori M."/>
            <person name="Shimizu H."/>
            <person name="Fukuda K."/>
            <person name="Nemoto M."/>
            <person name="Inagaki K."/>
            <person name="Tamura T."/>
        </authorList>
    </citation>
    <scope>NUCLEOTIDE SEQUENCE</scope>
    <source>
        <strain evidence="1">FACHB-1375</strain>
    </source>
</reference>
<dbReference type="SUPFAM" id="SSF110849">
    <property type="entry name" value="ParB/Sulfiredoxin"/>
    <property type="match status" value="1"/>
</dbReference>
<dbReference type="Proteomes" id="UP000641646">
    <property type="component" value="Unassembled WGS sequence"/>
</dbReference>
<evidence type="ECO:0008006" key="3">
    <source>
        <dbReference type="Google" id="ProtNLM"/>
    </source>
</evidence>
<organism evidence="1 2">
    <name type="scientific">Aerosakkonema funiforme FACHB-1375</name>
    <dbReference type="NCBI Taxonomy" id="2949571"/>
    <lineage>
        <taxon>Bacteria</taxon>
        <taxon>Bacillati</taxon>
        <taxon>Cyanobacteriota</taxon>
        <taxon>Cyanophyceae</taxon>
        <taxon>Oscillatoriophycideae</taxon>
        <taxon>Aerosakkonematales</taxon>
        <taxon>Aerosakkonemataceae</taxon>
        <taxon>Aerosakkonema</taxon>
    </lineage>
</organism>
<evidence type="ECO:0000313" key="1">
    <source>
        <dbReference type="EMBL" id="MBD2185549.1"/>
    </source>
</evidence>
<dbReference type="AlphaFoldDB" id="A0A926VN53"/>
<dbReference type="EMBL" id="JACJPW010000128">
    <property type="protein sequence ID" value="MBD2185549.1"/>
    <property type="molecule type" value="Genomic_DNA"/>
</dbReference>
<sequence length="358" mass="40531">MLATISPYEEPESSPSYCCLTIDPEFQNLIPPPSTEELAILEANLSQEGCLQPLIVWKNHNILLDGHNRYQICTQLHIRYTTLEIELPNREAALTWIVNHQLGRRNITPETASYLRGKRYSLLKGNREDNLKQNSPKGQNVTSVDIAEELAQQYKVSSRTIKRDAQFSEAIDTLALAMGEEIKQDILGRNANIPKKEALSLFQIVKTEGEQVARHRLEQLRHPIDIVERIRNKKLLPNPRRVGEVCQIVAKGDTELKKVSGCWCIIVGVNTYSCAIRTWKMDFDAVKPENLEPIDGASEEKAAFISSRIRQLADKMYEDFDPTHAAALEAFGRLPNPATLTPKQERLLAFLETEYSGI</sequence>
<reference evidence="1" key="2">
    <citation type="submission" date="2020-08" db="EMBL/GenBank/DDBJ databases">
        <authorList>
            <person name="Chen M."/>
            <person name="Teng W."/>
            <person name="Zhao L."/>
            <person name="Hu C."/>
            <person name="Zhou Y."/>
            <person name="Han B."/>
            <person name="Song L."/>
            <person name="Shu W."/>
        </authorList>
    </citation>
    <scope>NUCLEOTIDE SEQUENCE</scope>
    <source>
        <strain evidence="1">FACHB-1375</strain>
    </source>
</reference>
<name>A0A926VN53_9CYAN</name>
<proteinExistence type="predicted"/>
<accession>A0A926VN53</accession>
<dbReference type="InterPro" id="IPR036086">
    <property type="entry name" value="ParB/Sulfiredoxin_sf"/>
</dbReference>
<evidence type="ECO:0000313" key="2">
    <source>
        <dbReference type="Proteomes" id="UP000641646"/>
    </source>
</evidence>
<dbReference type="Gene3D" id="3.90.1530.10">
    <property type="entry name" value="Conserved hypothetical protein from pyrococcus furiosus pfu- 392566-001, ParB domain"/>
    <property type="match status" value="1"/>
</dbReference>